<gene>
    <name evidence="2" type="primary">LOC107805942</name>
</gene>
<name>A0A1S4B9G3_TOBAC</name>
<dbReference type="OMA" id="FIINTYE"/>
<dbReference type="KEGG" id="nta:107805942"/>
<feature type="region of interest" description="Disordered" evidence="1">
    <location>
        <begin position="78"/>
        <end position="127"/>
    </location>
</feature>
<dbReference type="OrthoDB" id="1750494at2759"/>
<dbReference type="PaxDb" id="4097-A0A1S4B9G3"/>
<sequence length="144" mass="16742">MEDLMKTFIINTYERLDAHDAYIKELGTSFRSVERQVGHLATLMSERAPGTLSADTERNPKETVNAVTLRSGKVLKDLTPIHKDVRHEKQSKEQLKSGVEKKKEENSRREEPKESKHMPVLPFPQKLSREKLDKQFKRFLDVLK</sequence>
<evidence type="ECO:0000313" key="2">
    <source>
        <dbReference type="RefSeq" id="XP_016485536.1"/>
    </source>
</evidence>
<accession>A0A1S4B9G3</accession>
<feature type="compositionally biased region" description="Basic and acidic residues" evidence="1">
    <location>
        <begin position="78"/>
        <end position="117"/>
    </location>
</feature>
<dbReference type="AlphaFoldDB" id="A0A1S4B9G3"/>
<protein>
    <submittedName>
        <fullName evidence="2">Uncharacterized protein</fullName>
    </submittedName>
</protein>
<proteinExistence type="predicted"/>
<evidence type="ECO:0000256" key="1">
    <source>
        <dbReference type="SAM" id="MobiDB-lite"/>
    </source>
</evidence>
<reference evidence="2" key="1">
    <citation type="submission" date="2025-08" db="UniProtKB">
        <authorList>
            <consortium name="RefSeq"/>
        </authorList>
    </citation>
    <scope>IDENTIFICATION</scope>
</reference>
<dbReference type="RefSeq" id="XP_016485536.1">
    <property type="nucleotide sequence ID" value="XM_016630050.1"/>
</dbReference>
<organism evidence="2">
    <name type="scientific">Nicotiana tabacum</name>
    <name type="common">Common tobacco</name>
    <dbReference type="NCBI Taxonomy" id="4097"/>
    <lineage>
        <taxon>Eukaryota</taxon>
        <taxon>Viridiplantae</taxon>
        <taxon>Streptophyta</taxon>
        <taxon>Embryophyta</taxon>
        <taxon>Tracheophyta</taxon>
        <taxon>Spermatophyta</taxon>
        <taxon>Magnoliopsida</taxon>
        <taxon>eudicotyledons</taxon>
        <taxon>Gunneridae</taxon>
        <taxon>Pentapetalae</taxon>
        <taxon>asterids</taxon>
        <taxon>lamiids</taxon>
        <taxon>Solanales</taxon>
        <taxon>Solanaceae</taxon>
        <taxon>Nicotianoideae</taxon>
        <taxon>Nicotianeae</taxon>
        <taxon>Nicotiana</taxon>
    </lineage>
</organism>